<proteinExistence type="predicted"/>
<dbReference type="SUPFAM" id="SSF53448">
    <property type="entry name" value="Nucleotide-diphospho-sugar transferases"/>
    <property type="match status" value="1"/>
</dbReference>
<dbReference type="Pfam" id="PF02709">
    <property type="entry name" value="Glyco_transf_7C"/>
    <property type="match status" value="1"/>
</dbReference>
<dbReference type="Gene3D" id="3.90.550.10">
    <property type="entry name" value="Spore Coat Polysaccharide Biosynthesis Protein SpsA, Chain A"/>
    <property type="match status" value="1"/>
</dbReference>
<feature type="domain" description="Galactosyltransferase C-terminal" evidence="3">
    <location>
        <begin position="155"/>
        <end position="203"/>
    </location>
</feature>
<dbReference type="GeneID" id="96624347"/>
<dbReference type="RefSeq" id="WP_190724239.1">
    <property type="nucleotide sequence ID" value="NZ_CP061539.1"/>
</dbReference>
<reference evidence="4 5" key="1">
    <citation type="submission" date="2020-09" db="EMBL/GenBank/DDBJ databases">
        <title>Investigation of environmental microbes.</title>
        <authorList>
            <person name="Ou Y."/>
            <person name="Kang Q."/>
        </authorList>
    </citation>
    <scope>NUCLEOTIDE SEQUENCE [LARGE SCALE GENOMIC DNA]</scope>
    <source>
        <strain evidence="4 5">KJZ-14</strain>
    </source>
</reference>
<keyword evidence="5" id="KW-1185">Reference proteome</keyword>
<dbReference type="AlphaFoldDB" id="A0A7H2BCD9"/>
<name>A0A7H2BCD9_9MICC</name>
<dbReference type="Proteomes" id="UP000516404">
    <property type="component" value="Chromosome"/>
</dbReference>
<keyword evidence="1 4" id="KW-0808">Transferase</keyword>
<evidence type="ECO:0000313" key="4">
    <source>
        <dbReference type="EMBL" id="QNV37335.1"/>
    </source>
</evidence>
<gene>
    <name evidence="4" type="ORF">IDM49_08840</name>
</gene>
<dbReference type="GO" id="GO:0016740">
    <property type="term" value="F:transferase activity"/>
    <property type="evidence" value="ECO:0007669"/>
    <property type="project" value="UniProtKB-KW"/>
</dbReference>
<feature type="domain" description="Glycosyltransferase 2-like" evidence="2">
    <location>
        <begin position="8"/>
        <end position="145"/>
    </location>
</feature>
<evidence type="ECO:0000313" key="5">
    <source>
        <dbReference type="Proteomes" id="UP000516404"/>
    </source>
</evidence>
<dbReference type="EMBL" id="CP061539">
    <property type="protein sequence ID" value="QNV37335.1"/>
    <property type="molecule type" value="Genomic_DNA"/>
</dbReference>
<dbReference type="InterPro" id="IPR027791">
    <property type="entry name" value="Galactosyl_T_C"/>
</dbReference>
<evidence type="ECO:0000256" key="1">
    <source>
        <dbReference type="ARBA" id="ARBA00022679"/>
    </source>
</evidence>
<dbReference type="KEGG" id="rter:IDM49_08840"/>
<protein>
    <submittedName>
        <fullName evidence="4">Glycosyltransferase family 2 protein</fullName>
    </submittedName>
</protein>
<evidence type="ECO:0000259" key="2">
    <source>
        <dbReference type="Pfam" id="PF00535"/>
    </source>
</evidence>
<organism evidence="4 5">
    <name type="scientific">Rothia terrae</name>
    <dbReference type="NCBI Taxonomy" id="396015"/>
    <lineage>
        <taxon>Bacteria</taxon>
        <taxon>Bacillati</taxon>
        <taxon>Actinomycetota</taxon>
        <taxon>Actinomycetes</taxon>
        <taxon>Micrococcales</taxon>
        <taxon>Micrococcaceae</taxon>
        <taxon>Rothia</taxon>
    </lineage>
</organism>
<dbReference type="CDD" id="cd00761">
    <property type="entry name" value="Glyco_tranf_GTA_type"/>
    <property type="match status" value="1"/>
</dbReference>
<dbReference type="PANTHER" id="PTHR43685">
    <property type="entry name" value="GLYCOSYLTRANSFERASE"/>
    <property type="match status" value="1"/>
</dbReference>
<accession>A0A7H2BCD9</accession>
<evidence type="ECO:0000259" key="3">
    <source>
        <dbReference type="Pfam" id="PF02709"/>
    </source>
</evidence>
<sequence>MPRFKAAVIIPTRGGASKLHFPLEALQQQTEKNFQVIVVIDGDVDGSAAVIQRYIDSGCLNLSMIVFDENKGRVAALNAGYRAADAEILIRCDDDIEMKPDYIEKHLFFHNGIVEKGVMGLVHNIYPDTPHARAYGYYRDSKFREDAYKASVDRLWNFWAANCSMRASTFKKVGGYDERYRRYGWEDVDMGKMLQDAGVQLILAPELEVNHHIAATTTASRARRALHSGASRQIFLAKHGIDALPPVNPAGVWGIAVKTVAIVLTETSVQKLGNLVDKISDRFPVKISEKLVALVVESASYAGIKYPARARKIF</sequence>
<dbReference type="Pfam" id="PF00535">
    <property type="entry name" value="Glycos_transf_2"/>
    <property type="match status" value="1"/>
</dbReference>
<dbReference type="PANTHER" id="PTHR43685:SF3">
    <property type="entry name" value="SLR2126 PROTEIN"/>
    <property type="match status" value="1"/>
</dbReference>
<dbReference type="InterPro" id="IPR029044">
    <property type="entry name" value="Nucleotide-diphossugar_trans"/>
</dbReference>
<dbReference type="InterPro" id="IPR050834">
    <property type="entry name" value="Glycosyltransf_2"/>
</dbReference>
<dbReference type="InterPro" id="IPR001173">
    <property type="entry name" value="Glyco_trans_2-like"/>
</dbReference>